<accession>A0A0F0KWK4</accession>
<evidence type="ECO:0000259" key="1">
    <source>
        <dbReference type="SMART" id="SM00347"/>
    </source>
</evidence>
<reference evidence="2 3" key="1">
    <citation type="submission" date="2015-02" db="EMBL/GenBank/DDBJ databases">
        <title>Draft genome sequences of ten Microbacterium spp. with emphasis on heavy metal contaminated environments.</title>
        <authorList>
            <person name="Corretto E."/>
        </authorList>
    </citation>
    <scope>NUCLEOTIDE SEQUENCE [LARGE SCALE GENOMIC DNA]</scope>
    <source>
        <strain evidence="2 3">BEL163</strain>
    </source>
</reference>
<name>A0A0F0KWK4_9MICO</name>
<sequence>MSLDNSCLTQLSCYNGVMAVHDELDDIRDSLVRVVTEWTQSELQVRIAESVDDSLDALEVRALYLVGMSGGSLGFGRLADRAALSRPTTSKLVSRMSARGLFDRIRSGRTVDVQLTDAGRAAYARLVDAGQQMVGGALAGWSAQEITQFQAHLSRFVAALPGATLATISRSPDPVPSPLEEK</sequence>
<dbReference type="AlphaFoldDB" id="A0A0F0KWK4"/>
<dbReference type="Gene3D" id="1.10.10.10">
    <property type="entry name" value="Winged helix-like DNA-binding domain superfamily/Winged helix DNA-binding domain"/>
    <property type="match status" value="1"/>
</dbReference>
<dbReference type="PATRIC" id="fig|82380.10.peg.739"/>
<dbReference type="InterPro" id="IPR000835">
    <property type="entry name" value="HTH_MarR-typ"/>
</dbReference>
<dbReference type="InterPro" id="IPR036388">
    <property type="entry name" value="WH-like_DNA-bd_sf"/>
</dbReference>
<organism evidence="2 3">
    <name type="scientific">Microbacterium oxydans</name>
    <dbReference type="NCBI Taxonomy" id="82380"/>
    <lineage>
        <taxon>Bacteria</taxon>
        <taxon>Bacillati</taxon>
        <taxon>Actinomycetota</taxon>
        <taxon>Actinomycetes</taxon>
        <taxon>Micrococcales</taxon>
        <taxon>Microbacteriaceae</taxon>
        <taxon>Microbacterium</taxon>
    </lineage>
</organism>
<evidence type="ECO:0000313" key="2">
    <source>
        <dbReference type="EMBL" id="KJL25292.1"/>
    </source>
</evidence>
<dbReference type="SMART" id="SM00347">
    <property type="entry name" value="HTH_MARR"/>
    <property type="match status" value="1"/>
</dbReference>
<comment type="caution">
    <text evidence="2">The sequence shown here is derived from an EMBL/GenBank/DDBJ whole genome shotgun (WGS) entry which is preliminary data.</text>
</comment>
<protein>
    <recommendedName>
        <fullName evidence="1">HTH marR-type domain-containing protein</fullName>
    </recommendedName>
</protein>
<evidence type="ECO:0000313" key="3">
    <source>
        <dbReference type="Proteomes" id="UP000033725"/>
    </source>
</evidence>
<dbReference type="InterPro" id="IPR036390">
    <property type="entry name" value="WH_DNA-bd_sf"/>
</dbReference>
<dbReference type="SUPFAM" id="SSF46785">
    <property type="entry name" value="Winged helix' DNA-binding domain"/>
    <property type="match status" value="1"/>
</dbReference>
<dbReference type="GO" id="GO:0003700">
    <property type="term" value="F:DNA-binding transcription factor activity"/>
    <property type="evidence" value="ECO:0007669"/>
    <property type="project" value="InterPro"/>
</dbReference>
<dbReference type="Proteomes" id="UP000033725">
    <property type="component" value="Unassembled WGS sequence"/>
</dbReference>
<gene>
    <name evidence="2" type="ORF">RN51_00740</name>
</gene>
<dbReference type="EMBL" id="JYIV01000017">
    <property type="protein sequence ID" value="KJL25292.1"/>
    <property type="molecule type" value="Genomic_DNA"/>
</dbReference>
<feature type="domain" description="HTH marR-type" evidence="1">
    <location>
        <begin position="48"/>
        <end position="146"/>
    </location>
</feature>
<proteinExistence type="predicted"/>